<dbReference type="InterPro" id="IPR032675">
    <property type="entry name" value="LRR_dom_sf"/>
</dbReference>
<gene>
    <name evidence="3" type="primary">RvY_14460-1</name>
    <name evidence="3" type="synonym">RvY_14460.1</name>
    <name evidence="3" type="ORF">RvY_14460</name>
</gene>
<organism evidence="3 4">
    <name type="scientific">Ramazzottius varieornatus</name>
    <name type="common">Water bear</name>
    <name type="synonym">Tardigrade</name>
    <dbReference type="NCBI Taxonomy" id="947166"/>
    <lineage>
        <taxon>Eukaryota</taxon>
        <taxon>Metazoa</taxon>
        <taxon>Ecdysozoa</taxon>
        <taxon>Tardigrada</taxon>
        <taxon>Eutardigrada</taxon>
        <taxon>Parachela</taxon>
        <taxon>Hypsibioidea</taxon>
        <taxon>Ramazzottiidae</taxon>
        <taxon>Ramazzottius</taxon>
    </lineage>
</organism>
<dbReference type="STRING" id="947166.A0A1D1VTD6"/>
<dbReference type="AlphaFoldDB" id="A0A1D1VTD6"/>
<dbReference type="Proteomes" id="UP000186922">
    <property type="component" value="Unassembled WGS sequence"/>
</dbReference>
<evidence type="ECO:0000256" key="2">
    <source>
        <dbReference type="ARBA" id="ARBA00076566"/>
    </source>
</evidence>
<comment type="similarity">
    <text evidence="1">Belongs to the ATP synthase subunit s family.</text>
</comment>
<name>A0A1D1VTD6_RAMVA</name>
<comment type="caution">
    <text evidence="3">The sequence shown here is derived from an EMBL/GenBank/DDBJ whole genome shotgun (WGS) entry which is preliminary data.</text>
</comment>
<dbReference type="FunFam" id="3.80.10.10:FF:000168">
    <property type="entry name" value="Distal membrane arm assembly complex 2"/>
    <property type="match status" value="1"/>
</dbReference>
<evidence type="ECO:0000256" key="1">
    <source>
        <dbReference type="ARBA" id="ARBA00006901"/>
    </source>
</evidence>
<sequence length="422" mass="48151">MRTAIVCLRSISAACTQRVFARCYSVTRPEVIQPETQELMQPPHPESIPLSARSAPLRSIIPFNQHSSLSPEDMENYELVKSIATATDLESPRLFVHGVGKPLVGDLGAIHPREHRWQPYSALTLTSEKDPARRLSKSAGLPVGVFVFLQRKRDFTTRGFILWQKRRALAARRRDQRYRAERMNYLGPELAAAHFMVANGARVKFFGIDKWYSRRDGNARTMPSRFLETALVEAIDASGSDLIYEGLDNLIGLRHLKSLSLSGCQYIDDWCLPKLLIHAKTLEHLDLSYCPKVTERGLSWLYHLSNLRTLVIQDMPRVENKEYVSLLLEDELPLLEVQGVEYNAVPVQITAQEQKLLEEKRWKEEGIPLAHQLALPGFAEVGNPNVPRSISEKKDQELWDLQKAFSQKIQKIANRKPSDWRP</sequence>
<accession>A0A1D1VTD6</accession>
<evidence type="ECO:0000313" key="4">
    <source>
        <dbReference type="Proteomes" id="UP000186922"/>
    </source>
</evidence>
<proteinExistence type="inferred from homology"/>
<evidence type="ECO:0000313" key="3">
    <source>
        <dbReference type="EMBL" id="GAV04136.1"/>
    </source>
</evidence>
<reference evidence="3 4" key="1">
    <citation type="journal article" date="2016" name="Nat. Commun.">
        <title>Extremotolerant tardigrade genome and improved radiotolerance of human cultured cells by tardigrade-unique protein.</title>
        <authorList>
            <person name="Hashimoto T."/>
            <person name="Horikawa D.D."/>
            <person name="Saito Y."/>
            <person name="Kuwahara H."/>
            <person name="Kozuka-Hata H."/>
            <person name="Shin-I T."/>
            <person name="Minakuchi Y."/>
            <person name="Ohishi K."/>
            <person name="Motoyama A."/>
            <person name="Aizu T."/>
            <person name="Enomoto A."/>
            <person name="Kondo K."/>
            <person name="Tanaka S."/>
            <person name="Hara Y."/>
            <person name="Koshikawa S."/>
            <person name="Sagara H."/>
            <person name="Miura T."/>
            <person name="Yokobori S."/>
            <person name="Miyagawa K."/>
            <person name="Suzuki Y."/>
            <person name="Kubo T."/>
            <person name="Oyama M."/>
            <person name="Kohara Y."/>
            <person name="Fujiyama A."/>
            <person name="Arakawa K."/>
            <person name="Katayama T."/>
            <person name="Toyoda A."/>
            <person name="Kunieda T."/>
        </authorList>
    </citation>
    <scope>NUCLEOTIDE SEQUENCE [LARGE SCALE GENOMIC DNA]</scope>
    <source>
        <strain evidence="3 4">YOKOZUNA-1</strain>
    </source>
</reference>
<dbReference type="Gene3D" id="3.80.10.10">
    <property type="entry name" value="Ribonuclease Inhibitor"/>
    <property type="match status" value="1"/>
</dbReference>
<dbReference type="SUPFAM" id="SSF52047">
    <property type="entry name" value="RNI-like"/>
    <property type="match status" value="1"/>
</dbReference>
<protein>
    <recommendedName>
        <fullName evidence="2">ATP synthase subunit s-like protein</fullName>
    </recommendedName>
</protein>
<dbReference type="EMBL" id="BDGG01000010">
    <property type="protein sequence ID" value="GAV04136.1"/>
    <property type="molecule type" value="Genomic_DNA"/>
</dbReference>
<dbReference type="OrthoDB" id="1708588at2759"/>
<keyword evidence="4" id="KW-1185">Reference proteome</keyword>